<keyword evidence="1 4" id="KW-0808">Transferase</keyword>
<dbReference type="CDD" id="cd04301">
    <property type="entry name" value="NAT_SF"/>
    <property type="match status" value="1"/>
</dbReference>
<dbReference type="Proteomes" id="UP000298458">
    <property type="component" value="Unassembled WGS sequence"/>
</dbReference>
<dbReference type="RefSeq" id="WP_135767307.1">
    <property type="nucleotide sequence ID" value="NZ_RQET01000004.1"/>
</dbReference>
<proteinExistence type="predicted"/>
<dbReference type="InterPro" id="IPR000182">
    <property type="entry name" value="GNAT_dom"/>
</dbReference>
<sequence length="155" mass="17956">MSKLEITLRIASRSDLEELIELFDLYRKHYGLKSDDAATKRFLEDRLLHKDSILIVAEDTDTILGFAQLYPTYSSLFLKKDYILNDLYVREGARKKGVGKKLLEEAGAVVRKFGGKGMSLETLPDNRAARKLFESFGFRIHEEFLHYYWSVPSEK</sequence>
<dbReference type="GO" id="GO:0016747">
    <property type="term" value="F:acyltransferase activity, transferring groups other than amino-acyl groups"/>
    <property type="evidence" value="ECO:0007669"/>
    <property type="project" value="InterPro"/>
</dbReference>
<dbReference type="Pfam" id="PF00583">
    <property type="entry name" value="Acetyltransf_1"/>
    <property type="match status" value="1"/>
</dbReference>
<dbReference type="PANTHER" id="PTHR43877">
    <property type="entry name" value="AMINOALKYLPHOSPHONATE N-ACETYLTRANSFERASE-RELATED-RELATED"/>
    <property type="match status" value="1"/>
</dbReference>
<evidence type="ECO:0000256" key="1">
    <source>
        <dbReference type="ARBA" id="ARBA00022679"/>
    </source>
</evidence>
<accession>A0A4R9GGR1</accession>
<keyword evidence="2" id="KW-0012">Acyltransferase</keyword>
<evidence type="ECO:0000256" key="2">
    <source>
        <dbReference type="ARBA" id="ARBA00023315"/>
    </source>
</evidence>
<feature type="domain" description="N-acetyltransferase" evidence="3">
    <location>
        <begin position="6"/>
        <end position="155"/>
    </location>
</feature>
<dbReference type="Gene3D" id="3.40.630.30">
    <property type="match status" value="1"/>
</dbReference>
<dbReference type="EMBL" id="RQET01000004">
    <property type="protein sequence ID" value="TGK11904.1"/>
    <property type="molecule type" value="Genomic_DNA"/>
</dbReference>
<name>A0A4R9GGR1_9LEPT</name>
<evidence type="ECO:0000313" key="4">
    <source>
        <dbReference type="EMBL" id="TGK11904.1"/>
    </source>
</evidence>
<reference evidence="4" key="1">
    <citation type="journal article" date="2019" name="PLoS Negl. Trop. Dis.">
        <title>Revisiting the worldwide diversity of Leptospira species in the environment.</title>
        <authorList>
            <person name="Vincent A.T."/>
            <person name="Schiettekatte O."/>
            <person name="Bourhy P."/>
            <person name="Veyrier F.J."/>
            <person name="Picardeau M."/>
        </authorList>
    </citation>
    <scope>NUCLEOTIDE SEQUENCE [LARGE SCALE GENOMIC DNA]</scope>
    <source>
        <strain evidence="4">SSW15</strain>
    </source>
</reference>
<organism evidence="4 5">
    <name type="scientific">Leptospira fletcheri</name>
    <dbReference type="NCBI Taxonomy" id="2484981"/>
    <lineage>
        <taxon>Bacteria</taxon>
        <taxon>Pseudomonadati</taxon>
        <taxon>Spirochaetota</taxon>
        <taxon>Spirochaetia</taxon>
        <taxon>Leptospirales</taxon>
        <taxon>Leptospiraceae</taxon>
        <taxon>Leptospira</taxon>
    </lineage>
</organism>
<protein>
    <submittedName>
        <fullName evidence="4">GNAT family N-acetyltransferase</fullName>
    </submittedName>
</protein>
<evidence type="ECO:0000259" key="3">
    <source>
        <dbReference type="PROSITE" id="PS51186"/>
    </source>
</evidence>
<dbReference type="OrthoDB" id="9792929at2"/>
<dbReference type="AlphaFoldDB" id="A0A4R9GGR1"/>
<gene>
    <name evidence="4" type="ORF">EHO60_06355</name>
</gene>
<dbReference type="PANTHER" id="PTHR43877:SF2">
    <property type="entry name" value="AMINOALKYLPHOSPHONATE N-ACETYLTRANSFERASE-RELATED"/>
    <property type="match status" value="1"/>
</dbReference>
<dbReference type="InterPro" id="IPR050832">
    <property type="entry name" value="Bact_Acetyltransf"/>
</dbReference>
<dbReference type="PROSITE" id="PS51186">
    <property type="entry name" value="GNAT"/>
    <property type="match status" value="1"/>
</dbReference>
<dbReference type="SUPFAM" id="SSF55729">
    <property type="entry name" value="Acyl-CoA N-acyltransferases (Nat)"/>
    <property type="match status" value="1"/>
</dbReference>
<keyword evidence="5" id="KW-1185">Reference proteome</keyword>
<evidence type="ECO:0000313" key="5">
    <source>
        <dbReference type="Proteomes" id="UP000298458"/>
    </source>
</evidence>
<comment type="caution">
    <text evidence="4">The sequence shown here is derived from an EMBL/GenBank/DDBJ whole genome shotgun (WGS) entry which is preliminary data.</text>
</comment>
<dbReference type="InterPro" id="IPR016181">
    <property type="entry name" value="Acyl_CoA_acyltransferase"/>
</dbReference>